<protein>
    <submittedName>
        <fullName evidence="2">DUF2182 domain-containing protein</fullName>
    </submittedName>
</protein>
<keyword evidence="1" id="KW-1133">Transmembrane helix</keyword>
<gene>
    <name evidence="2" type="ORF">QZM33_11820</name>
</gene>
<accession>A0AAW7T0F7</accession>
<evidence type="ECO:0000313" key="3">
    <source>
        <dbReference type="Proteomes" id="UP001171620"/>
    </source>
</evidence>
<feature type="transmembrane region" description="Helical" evidence="1">
    <location>
        <begin position="20"/>
        <end position="37"/>
    </location>
</feature>
<reference evidence="2" key="1">
    <citation type="submission" date="2023-07" db="EMBL/GenBank/DDBJ databases">
        <title>A collection of bacterial strains from the Burkholderia cepacia Research Laboratory and Repository.</title>
        <authorList>
            <person name="Lipuma J."/>
            <person name="Spilker T."/>
            <person name="Caverly L."/>
        </authorList>
    </citation>
    <scope>NUCLEOTIDE SEQUENCE</scope>
    <source>
        <strain evidence="2">AU44268</strain>
    </source>
</reference>
<dbReference type="EMBL" id="JAUJRV010000007">
    <property type="protein sequence ID" value="MDN7795622.1"/>
    <property type="molecule type" value="Genomic_DNA"/>
</dbReference>
<dbReference type="InterPro" id="IPR018688">
    <property type="entry name" value="PpoB2-like"/>
</dbReference>
<evidence type="ECO:0000256" key="1">
    <source>
        <dbReference type="SAM" id="Phobius"/>
    </source>
</evidence>
<evidence type="ECO:0000313" key="2">
    <source>
        <dbReference type="EMBL" id="MDN7795622.1"/>
    </source>
</evidence>
<feature type="transmembrane region" description="Helical" evidence="1">
    <location>
        <begin position="115"/>
        <end position="143"/>
    </location>
</feature>
<keyword evidence="1" id="KW-0472">Membrane</keyword>
<organism evidence="2 3">
    <name type="scientific">Burkholderia vietnamiensis</name>
    <dbReference type="NCBI Taxonomy" id="60552"/>
    <lineage>
        <taxon>Bacteria</taxon>
        <taxon>Pseudomonadati</taxon>
        <taxon>Pseudomonadota</taxon>
        <taxon>Betaproteobacteria</taxon>
        <taxon>Burkholderiales</taxon>
        <taxon>Burkholderiaceae</taxon>
        <taxon>Burkholderia</taxon>
        <taxon>Burkholderia cepacia complex</taxon>
    </lineage>
</organism>
<dbReference type="RefSeq" id="WP_046426972.1">
    <property type="nucleotide sequence ID" value="NZ_CADFEG010000016.1"/>
</dbReference>
<dbReference type="Pfam" id="PF09948">
    <property type="entry name" value="PpoB2"/>
    <property type="match status" value="1"/>
</dbReference>
<dbReference type="Proteomes" id="UP001171620">
    <property type="component" value="Unassembled WGS sequence"/>
</dbReference>
<sequence>MRRATRSGRHSVAPRSADRAFCAALAAAFAAALWATLELHASMDAMGGTPMAGGWTLSAAWGGSCGWRPGRAFGEFVGMWAAMTATMMLPVLAPELWRYRRRMGASGDARAGWRVVVAGAGYLGVWLVLGAMVFPVGAGLAAAAARLPALAAAMPTAAGAVMLAAGALQFSGWKRRRLACCRHMAAADDDGPRAGVGAAWLYGLRAGVRCAACCGNLMGAAVAAGMMDLRVMTIVTAAIAAERLAPGGACVARVVGGVALGAGAVMAVRAVAALA</sequence>
<dbReference type="AlphaFoldDB" id="A0AAW7T0F7"/>
<proteinExistence type="predicted"/>
<name>A0AAW7T0F7_BURVI</name>
<feature type="transmembrane region" description="Helical" evidence="1">
    <location>
        <begin position="76"/>
        <end position="94"/>
    </location>
</feature>
<feature type="transmembrane region" description="Helical" evidence="1">
    <location>
        <begin position="149"/>
        <end position="168"/>
    </location>
</feature>
<keyword evidence="1" id="KW-0812">Transmembrane</keyword>
<comment type="caution">
    <text evidence="2">The sequence shown here is derived from an EMBL/GenBank/DDBJ whole genome shotgun (WGS) entry which is preliminary data.</text>
</comment>